<gene>
    <name evidence="2" type="ORF">C1T31_05255</name>
</gene>
<proteinExistence type="predicted"/>
<dbReference type="InterPro" id="IPR045749">
    <property type="entry name" value="DUF6090"/>
</dbReference>
<feature type="transmembrane region" description="Helical" evidence="1">
    <location>
        <begin position="21"/>
        <end position="42"/>
    </location>
</feature>
<keyword evidence="1" id="KW-0472">Membrane</keyword>
<keyword evidence="1" id="KW-1133">Transmembrane helix</keyword>
<evidence type="ECO:0000313" key="2">
    <source>
        <dbReference type="EMBL" id="PNQ73743.1"/>
    </source>
</evidence>
<organism evidence="2 3">
    <name type="scientific">Hanstruepera neustonica</name>
    <dbReference type="NCBI Taxonomy" id="1445657"/>
    <lineage>
        <taxon>Bacteria</taxon>
        <taxon>Pseudomonadati</taxon>
        <taxon>Bacteroidota</taxon>
        <taxon>Flavobacteriia</taxon>
        <taxon>Flavobacteriales</taxon>
        <taxon>Flavobacteriaceae</taxon>
        <taxon>Hanstruepera</taxon>
    </lineage>
</organism>
<dbReference type="Proteomes" id="UP000236641">
    <property type="component" value="Unassembled WGS sequence"/>
</dbReference>
<accession>A0A2K1E0E1</accession>
<protein>
    <submittedName>
        <fullName evidence="2">Uncharacterized protein</fullName>
    </submittedName>
</protein>
<dbReference type="Pfam" id="PF19578">
    <property type="entry name" value="DUF6090"/>
    <property type="match status" value="1"/>
</dbReference>
<dbReference type="AlphaFoldDB" id="A0A2K1E0E1"/>
<evidence type="ECO:0000256" key="1">
    <source>
        <dbReference type="SAM" id="Phobius"/>
    </source>
</evidence>
<sequence length="240" mass="27807">MIKFFRKIRYNLMSENKTGKYLKYALGEIILVVIGILIALQINNWNENQKLKKEEIKLLHALEKEIESNLSSLDTTIKDNDDILKISSRLLNESLLNPKYNSNPAEIIQSLGYNTNKYETSIINEIFGTNSRALISNDETIARLRTLKQAYDRSDDTQLYVDEFWNNKVMEYFTKSGLGIYIGTVKIDKNYKTDFPLNNEFYSLLGIMNGCQFSLNLSRKDLKEELSNTLTFLKKNLNSL</sequence>
<evidence type="ECO:0000313" key="3">
    <source>
        <dbReference type="Proteomes" id="UP000236641"/>
    </source>
</evidence>
<comment type="caution">
    <text evidence="2">The sequence shown here is derived from an EMBL/GenBank/DDBJ whole genome shotgun (WGS) entry which is preliminary data.</text>
</comment>
<keyword evidence="1" id="KW-0812">Transmembrane</keyword>
<reference evidence="2 3" key="1">
    <citation type="submission" date="2018-01" db="EMBL/GenBank/DDBJ databases">
        <title>The draft genome of Hanstruepera neustonica JCM19743.</title>
        <authorList>
            <person name="He R.-H."/>
            <person name="Du Z.-J."/>
        </authorList>
    </citation>
    <scope>NUCLEOTIDE SEQUENCE [LARGE SCALE GENOMIC DNA]</scope>
    <source>
        <strain evidence="2 3">JCM19743</strain>
    </source>
</reference>
<keyword evidence="3" id="KW-1185">Reference proteome</keyword>
<dbReference type="EMBL" id="POWF01000002">
    <property type="protein sequence ID" value="PNQ73743.1"/>
    <property type="molecule type" value="Genomic_DNA"/>
</dbReference>
<dbReference type="OrthoDB" id="822590at2"/>
<name>A0A2K1E0E1_9FLAO</name>